<evidence type="ECO:0000313" key="1">
    <source>
        <dbReference type="EMBL" id="KAF3455798.1"/>
    </source>
</evidence>
<protein>
    <submittedName>
        <fullName evidence="1">Uncharacterized protein</fullName>
    </submittedName>
</protein>
<comment type="caution">
    <text evidence="1">The sequence shown here is derived from an EMBL/GenBank/DDBJ whole genome shotgun (WGS) entry which is preliminary data.</text>
</comment>
<organism evidence="1 2">
    <name type="scientific">Rhamnella rubrinervis</name>
    <dbReference type="NCBI Taxonomy" id="2594499"/>
    <lineage>
        <taxon>Eukaryota</taxon>
        <taxon>Viridiplantae</taxon>
        <taxon>Streptophyta</taxon>
        <taxon>Embryophyta</taxon>
        <taxon>Tracheophyta</taxon>
        <taxon>Spermatophyta</taxon>
        <taxon>Magnoliopsida</taxon>
        <taxon>eudicotyledons</taxon>
        <taxon>Gunneridae</taxon>
        <taxon>Pentapetalae</taxon>
        <taxon>rosids</taxon>
        <taxon>fabids</taxon>
        <taxon>Rosales</taxon>
        <taxon>Rhamnaceae</taxon>
        <taxon>rhamnoid group</taxon>
        <taxon>Rhamneae</taxon>
        <taxon>Rhamnella</taxon>
    </lineage>
</organism>
<dbReference type="EMBL" id="VOIH02000001">
    <property type="protein sequence ID" value="KAF3455798.1"/>
    <property type="molecule type" value="Genomic_DNA"/>
</dbReference>
<proteinExistence type="predicted"/>
<accession>A0A8K0MS07</accession>
<dbReference type="Proteomes" id="UP000796880">
    <property type="component" value="Unassembled WGS sequence"/>
</dbReference>
<evidence type="ECO:0000313" key="2">
    <source>
        <dbReference type="Proteomes" id="UP000796880"/>
    </source>
</evidence>
<reference evidence="1" key="1">
    <citation type="submission" date="2020-03" db="EMBL/GenBank/DDBJ databases">
        <title>A high-quality chromosome-level genome assembly of a woody plant with both climbing and erect habits, Rhamnella rubrinervis.</title>
        <authorList>
            <person name="Lu Z."/>
            <person name="Yang Y."/>
            <person name="Zhu X."/>
            <person name="Sun Y."/>
        </authorList>
    </citation>
    <scope>NUCLEOTIDE SEQUENCE</scope>
    <source>
        <strain evidence="1">BYM</strain>
        <tissue evidence="1">Leaf</tissue>
    </source>
</reference>
<dbReference type="AlphaFoldDB" id="A0A8K0MS07"/>
<sequence length="159" mass="18459">MWDLGCYNPPRSTEQHPYGTHMHLSGWSVLGRYLRPMWDLKCYNHVGLKVLLRPKPRLIIGGRLLLLLPDLPSRSGEGNLITKDEEIPAVYKEDGRDRPTWTMWRGQIPMMWAEPNDKAHSMCSLGPMNVKRKPNPPFVNEEKRPKYPYELDNLLILLG</sequence>
<keyword evidence="2" id="KW-1185">Reference proteome</keyword>
<gene>
    <name evidence="1" type="ORF">FNV43_RR00440</name>
</gene>
<name>A0A8K0MS07_9ROSA</name>